<dbReference type="EMBL" id="AFNH02001289">
    <property type="protein sequence ID" value="EZG43439.1"/>
    <property type="molecule type" value="Genomic_DNA"/>
</dbReference>
<organism evidence="1 2">
    <name type="scientific">Gregarina niphandrodes</name>
    <name type="common">Septate eugregarine</name>
    <dbReference type="NCBI Taxonomy" id="110365"/>
    <lineage>
        <taxon>Eukaryota</taxon>
        <taxon>Sar</taxon>
        <taxon>Alveolata</taxon>
        <taxon>Apicomplexa</taxon>
        <taxon>Conoidasida</taxon>
        <taxon>Gregarinasina</taxon>
        <taxon>Eugregarinorida</taxon>
        <taxon>Gregarinidae</taxon>
        <taxon>Gregarina</taxon>
    </lineage>
</organism>
<keyword evidence="2" id="KW-1185">Reference proteome</keyword>
<evidence type="ECO:0000313" key="2">
    <source>
        <dbReference type="Proteomes" id="UP000019763"/>
    </source>
</evidence>
<dbReference type="Proteomes" id="UP000019763">
    <property type="component" value="Unassembled WGS sequence"/>
</dbReference>
<protein>
    <submittedName>
        <fullName evidence="1">Uncharacterized protein</fullName>
    </submittedName>
</protein>
<name>A0A023AXT2_GRENI</name>
<dbReference type="AlphaFoldDB" id="A0A023AXT2"/>
<sequence length="47" mass="5394">MAHGLNFTVEINRAIRHKLLRLVQDIYGSHAPYNPPPHVMTQCDLLL</sequence>
<dbReference type="GeneID" id="22915873"/>
<reference evidence="1" key="1">
    <citation type="submission" date="2013-12" db="EMBL/GenBank/DDBJ databases">
        <authorList>
            <person name="Omoto C.K."/>
            <person name="Sibley D."/>
            <person name="Venepally P."/>
            <person name="Hadjithomas M."/>
            <person name="Karamycheva S."/>
            <person name="Brunk B."/>
            <person name="Roos D."/>
            <person name="Caler E."/>
            <person name="Lorenzi H."/>
        </authorList>
    </citation>
    <scope>NUCLEOTIDE SEQUENCE</scope>
</reference>
<comment type="caution">
    <text evidence="1">The sequence shown here is derived from an EMBL/GenBank/DDBJ whole genome shotgun (WGS) entry which is preliminary data.</text>
</comment>
<dbReference type="RefSeq" id="XP_011133330.1">
    <property type="nucleotide sequence ID" value="XM_011135028.1"/>
</dbReference>
<gene>
    <name evidence="1" type="ORF">GNI_171930</name>
</gene>
<accession>A0A023AXT2</accession>
<dbReference type="VEuPathDB" id="CryptoDB:GNI_171930"/>
<evidence type="ECO:0000313" key="1">
    <source>
        <dbReference type="EMBL" id="EZG43439.1"/>
    </source>
</evidence>
<proteinExistence type="predicted"/>
<feature type="non-terminal residue" evidence="1">
    <location>
        <position position="47"/>
    </location>
</feature>